<proteinExistence type="predicted"/>
<accession>A0A8D2L2G6</accession>
<organism evidence="7 8">
    <name type="scientific">Varanus komodoensis</name>
    <name type="common">Komodo dragon</name>
    <dbReference type="NCBI Taxonomy" id="61221"/>
    <lineage>
        <taxon>Eukaryota</taxon>
        <taxon>Metazoa</taxon>
        <taxon>Chordata</taxon>
        <taxon>Craniata</taxon>
        <taxon>Vertebrata</taxon>
        <taxon>Euteleostomi</taxon>
        <taxon>Lepidosauria</taxon>
        <taxon>Squamata</taxon>
        <taxon>Bifurcata</taxon>
        <taxon>Unidentata</taxon>
        <taxon>Episquamata</taxon>
        <taxon>Toxicofera</taxon>
        <taxon>Anguimorpha</taxon>
        <taxon>Paleoanguimorpha</taxon>
        <taxon>Varanoidea</taxon>
        <taxon>Varanidae</taxon>
        <taxon>Varanus</taxon>
    </lineage>
</organism>
<feature type="transmembrane region" description="Helical" evidence="5">
    <location>
        <begin position="57"/>
        <end position="90"/>
    </location>
</feature>
<dbReference type="Pfam" id="PF13908">
    <property type="entry name" value="Shisa_N"/>
    <property type="match status" value="1"/>
</dbReference>
<reference evidence="7" key="1">
    <citation type="submission" date="2025-08" db="UniProtKB">
        <authorList>
            <consortium name="Ensembl"/>
        </authorList>
    </citation>
    <scope>IDENTIFICATION</scope>
</reference>
<evidence type="ECO:0000313" key="7">
    <source>
        <dbReference type="Ensembl" id="ENSVKKP00000015922.1"/>
    </source>
</evidence>
<name>A0A8D2L2G6_VARKO</name>
<dbReference type="Proteomes" id="UP000694545">
    <property type="component" value="Unplaced"/>
</dbReference>
<keyword evidence="3 5" id="KW-1133">Transmembrane helix</keyword>
<evidence type="ECO:0000256" key="3">
    <source>
        <dbReference type="ARBA" id="ARBA00022989"/>
    </source>
</evidence>
<dbReference type="GO" id="GO:0016020">
    <property type="term" value="C:membrane"/>
    <property type="evidence" value="ECO:0007669"/>
    <property type="project" value="UniProtKB-SubCell"/>
</dbReference>
<dbReference type="PANTHER" id="PTHR31395:SF3">
    <property type="entry name" value="PROTEIN SHISA-LIKE-2A"/>
    <property type="match status" value="1"/>
</dbReference>
<dbReference type="Ensembl" id="ENSVKKT00000016296.1">
    <property type="protein sequence ID" value="ENSVKKP00000015922.1"/>
    <property type="gene ID" value="ENSVKKG00000010840.1"/>
</dbReference>
<keyword evidence="8" id="KW-1185">Reference proteome</keyword>
<keyword evidence="2 5" id="KW-0812">Transmembrane</keyword>
<evidence type="ECO:0000256" key="1">
    <source>
        <dbReference type="ARBA" id="ARBA00004370"/>
    </source>
</evidence>
<evidence type="ECO:0000256" key="2">
    <source>
        <dbReference type="ARBA" id="ARBA00022692"/>
    </source>
</evidence>
<evidence type="ECO:0000259" key="6">
    <source>
        <dbReference type="Pfam" id="PF13908"/>
    </source>
</evidence>
<comment type="subcellular location">
    <subcellularLocation>
        <location evidence="1">Membrane</location>
    </subcellularLocation>
</comment>
<sequence>INEHKRVWKIEQVLVSAFSCPPEDGGEADRIYCCGFLDVKYCCDDPNSYFPYAHNYMWWLSVGALVGLSVAAVVLLAFIVTVCVLCYLFINTKPCSKLDTGLSLSLQSAEVEIPISKSHSPGGQAVSGNNLAAHLIGGDLEQQTQIRWPWLLIP</sequence>
<keyword evidence="4 5" id="KW-0472">Membrane</keyword>
<evidence type="ECO:0000256" key="5">
    <source>
        <dbReference type="SAM" id="Phobius"/>
    </source>
</evidence>
<dbReference type="PANTHER" id="PTHR31395">
    <property type="entry name" value="SHISA"/>
    <property type="match status" value="1"/>
</dbReference>
<dbReference type="InterPro" id="IPR053891">
    <property type="entry name" value="Shisa_N"/>
</dbReference>
<dbReference type="InterPro" id="IPR026910">
    <property type="entry name" value="Shisa"/>
</dbReference>
<protein>
    <submittedName>
        <fullName evidence="7">Shisa like 2A</fullName>
    </submittedName>
</protein>
<evidence type="ECO:0000256" key="4">
    <source>
        <dbReference type="ARBA" id="ARBA00023136"/>
    </source>
</evidence>
<feature type="domain" description="Shisa N-terminal" evidence="6">
    <location>
        <begin position="12"/>
        <end position="48"/>
    </location>
</feature>
<evidence type="ECO:0000313" key="8">
    <source>
        <dbReference type="Proteomes" id="UP000694545"/>
    </source>
</evidence>
<dbReference type="AlphaFoldDB" id="A0A8D2L2G6"/>
<dbReference type="OMA" id="LCESYHS"/>
<reference evidence="7" key="2">
    <citation type="submission" date="2025-09" db="UniProtKB">
        <authorList>
            <consortium name="Ensembl"/>
        </authorList>
    </citation>
    <scope>IDENTIFICATION</scope>
</reference>